<evidence type="ECO:0000313" key="9">
    <source>
        <dbReference type="EMBL" id="BBK21365.1"/>
    </source>
</evidence>
<evidence type="ECO:0000256" key="2">
    <source>
        <dbReference type="ARBA" id="ARBA00022729"/>
    </source>
</evidence>
<dbReference type="EMBL" id="AP019695">
    <property type="protein sequence ID" value="BBK21365.1"/>
    <property type="molecule type" value="Genomic_DNA"/>
</dbReference>
<evidence type="ECO:0000256" key="5">
    <source>
        <dbReference type="ARBA" id="ARBA00023288"/>
    </source>
</evidence>
<evidence type="ECO:0000313" key="10">
    <source>
        <dbReference type="Proteomes" id="UP000464754"/>
    </source>
</evidence>
<dbReference type="PROSITE" id="PS51257">
    <property type="entry name" value="PROKAR_LIPOPROTEIN"/>
    <property type="match status" value="1"/>
</dbReference>
<dbReference type="Pfam" id="PF03180">
    <property type="entry name" value="Lipoprotein_9"/>
    <property type="match status" value="1"/>
</dbReference>
<comment type="similarity">
    <text evidence="6">Belongs to the nlpA lipoprotein family.</text>
</comment>
<keyword evidence="10" id="KW-1185">Reference proteome</keyword>
<keyword evidence="5 6" id="KW-0449">Lipoprotein</keyword>
<dbReference type="PANTHER" id="PTHR30429">
    <property type="entry name" value="D-METHIONINE-BINDING LIPOPROTEIN METQ"/>
    <property type="match status" value="1"/>
</dbReference>
<dbReference type="KEGG" id="aarg:Aargi30884_02680"/>
<dbReference type="AlphaFoldDB" id="A0A6N4TFZ4"/>
<protein>
    <recommendedName>
        <fullName evidence="6">Lipoprotein</fullName>
    </recommendedName>
</protein>
<dbReference type="Gene3D" id="3.40.190.10">
    <property type="entry name" value="Periplasmic binding protein-like II"/>
    <property type="match status" value="2"/>
</dbReference>
<keyword evidence="3" id="KW-0472">Membrane</keyword>
<organism evidence="9 10">
    <name type="scientific">Amedibacterium intestinale</name>
    <dbReference type="NCBI Taxonomy" id="2583452"/>
    <lineage>
        <taxon>Bacteria</taxon>
        <taxon>Bacillati</taxon>
        <taxon>Bacillota</taxon>
        <taxon>Erysipelotrichia</taxon>
        <taxon>Erysipelotrichales</taxon>
        <taxon>Erysipelotrichaceae</taxon>
        <taxon>Amedibacterium</taxon>
    </lineage>
</organism>
<comment type="subcellular location">
    <subcellularLocation>
        <location evidence="1">Membrane</location>
        <topology evidence="1">Lipid-anchor</topology>
    </subcellularLocation>
</comment>
<dbReference type="InterPro" id="IPR004872">
    <property type="entry name" value="Lipoprotein_NlpA"/>
</dbReference>
<keyword evidence="2 8" id="KW-0732">Signal</keyword>
<dbReference type="RefSeq" id="WP_164503357.1">
    <property type="nucleotide sequence ID" value="NZ_LS990884.1"/>
</dbReference>
<evidence type="ECO:0000256" key="6">
    <source>
        <dbReference type="PIRNR" id="PIRNR002854"/>
    </source>
</evidence>
<gene>
    <name evidence="9" type="primary">metQ</name>
    <name evidence="9" type="ORF">Aargi30884_02680</name>
</gene>
<reference evidence="10" key="1">
    <citation type="submission" date="2019-05" db="EMBL/GenBank/DDBJ databases">
        <title>Complete genome sequencing of Absiella argi strain JCM 30884.</title>
        <authorList>
            <person name="Sakamoto M."/>
            <person name="Murakami T."/>
            <person name="Mori H."/>
        </authorList>
    </citation>
    <scope>NUCLEOTIDE SEQUENCE [LARGE SCALE GENOMIC DNA]</scope>
    <source>
        <strain evidence="10">JCM 30884</strain>
    </source>
</reference>
<accession>A0A6N4TFZ4</accession>
<sequence>MKKLFVTLCAAVLLAGCASGTSSQPKEDKTLTIGASVTPHAEILNHIKPVLEEKGYNVEIKQFTDYDLPNKGLAEGSLDANYFQHKPYLDEWMVKAKEEGKLTSVFAVHFEPLGIYSVKHKDLNVKEKAVIGIPNDPTNGGRALKLLEANGIIKLTEGKGIDATINDIVENPKNVEVKPMVAENCARNIQDLDYAVVNGNNALSAKISDKVLATEDKTSEAAQTFANIIAVQKGHEDDQKIKDLIDALNSEDVKKFIEDEYDGIVVPLVPAK</sequence>
<dbReference type="PANTHER" id="PTHR30429:SF0">
    <property type="entry name" value="METHIONINE-BINDING LIPOPROTEIN METQ"/>
    <property type="match status" value="1"/>
</dbReference>
<evidence type="ECO:0000256" key="3">
    <source>
        <dbReference type="ARBA" id="ARBA00023136"/>
    </source>
</evidence>
<dbReference type="PIRSF" id="PIRSF002854">
    <property type="entry name" value="MetQ"/>
    <property type="match status" value="1"/>
</dbReference>
<dbReference type="SUPFAM" id="SSF53850">
    <property type="entry name" value="Periplasmic binding protein-like II"/>
    <property type="match status" value="1"/>
</dbReference>
<evidence type="ECO:0000256" key="1">
    <source>
        <dbReference type="ARBA" id="ARBA00004635"/>
    </source>
</evidence>
<proteinExistence type="inferred from homology"/>
<keyword evidence="4" id="KW-0564">Palmitate</keyword>
<dbReference type="Proteomes" id="UP000464754">
    <property type="component" value="Chromosome"/>
</dbReference>
<feature type="chain" id="PRO_5026854771" description="Lipoprotein" evidence="8">
    <location>
        <begin position="24"/>
        <end position="272"/>
    </location>
</feature>
<feature type="signal peptide" evidence="8">
    <location>
        <begin position="1"/>
        <end position="23"/>
    </location>
</feature>
<dbReference type="GO" id="GO:0016020">
    <property type="term" value="C:membrane"/>
    <property type="evidence" value="ECO:0007669"/>
    <property type="project" value="UniProtKB-SubCell"/>
</dbReference>
<evidence type="ECO:0000256" key="7">
    <source>
        <dbReference type="PIRSR" id="PIRSR002854-1"/>
    </source>
</evidence>
<feature type="lipid moiety-binding region" description="S-diacylglycerol cysteine" evidence="7">
    <location>
        <position position="17"/>
    </location>
</feature>
<evidence type="ECO:0000256" key="4">
    <source>
        <dbReference type="ARBA" id="ARBA00023139"/>
    </source>
</evidence>
<evidence type="ECO:0000256" key="8">
    <source>
        <dbReference type="SAM" id="SignalP"/>
    </source>
</evidence>
<name>A0A6N4TFZ4_9FIRM</name>